<name>A0AA40K4S0_9PEZI</name>
<comment type="caution">
    <text evidence="2">The sequence shown here is derived from an EMBL/GenBank/DDBJ whole genome shotgun (WGS) entry which is preliminary data.</text>
</comment>
<evidence type="ECO:0000259" key="1">
    <source>
        <dbReference type="Pfam" id="PF18126"/>
    </source>
</evidence>
<reference evidence="2" key="1">
    <citation type="submission" date="2023-06" db="EMBL/GenBank/DDBJ databases">
        <title>Genome-scale phylogeny and comparative genomics of the fungal order Sordariales.</title>
        <authorList>
            <consortium name="Lawrence Berkeley National Laboratory"/>
            <person name="Hensen N."/>
            <person name="Bonometti L."/>
            <person name="Westerberg I."/>
            <person name="Brannstrom I.O."/>
            <person name="Guillou S."/>
            <person name="Cros-Aarteil S."/>
            <person name="Calhoun S."/>
            <person name="Haridas S."/>
            <person name="Kuo A."/>
            <person name="Mondo S."/>
            <person name="Pangilinan J."/>
            <person name="Riley R."/>
            <person name="LaButti K."/>
            <person name="Andreopoulos B."/>
            <person name="Lipzen A."/>
            <person name="Chen C."/>
            <person name="Yanf M."/>
            <person name="Daum C."/>
            <person name="Ng V."/>
            <person name="Clum A."/>
            <person name="Steindorff A."/>
            <person name="Ohm R."/>
            <person name="Martin F."/>
            <person name="Silar P."/>
            <person name="Natvig D."/>
            <person name="Lalanne C."/>
            <person name="Gautier V."/>
            <person name="Ament-velasquez S.L."/>
            <person name="Kruys A."/>
            <person name="Hutchinson M.I."/>
            <person name="Powell A.J."/>
            <person name="Barry K."/>
            <person name="Miller A.N."/>
            <person name="Grigoriev I.V."/>
            <person name="Debuchy R."/>
            <person name="Gladieux P."/>
            <person name="Thoren M.H."/>
            <person name="Johannesson H."/>
        </authorList>
    </citation>
    <scope>NUCLEOTIDE SEQUENCE</scope>
    <source>
        <strain evidence="2">SMH3187-1</strain>
    </source>
</reference>
<evidence type="ECO:0000313" key="2">
    <source>
        <dbReference type="EMBL" id="KAK0745890.1"/>
    </source>
</evidence>
<dbReference type="AlphaFoldDB" id="A0AA40K4S0"/>
<proteinExistence type="predicted"/>
<dbReference type="Proteomes" id="UP001172155">
    <property type="component" value="Unassembled WGS sequence"/>
</dbReference>
<dbReference type="InterPro" id="IPR037507">
    <property type="entry name" value="Ribosomal_mL59"/>
</dbReference>
<dbReference type="EMBL" id="JAUKUD010000004">
    <property type="protein sequence ID" value="KAK0745890.1"/>
    <property type="molecule type" value="Genomic_DNA"/>
</dbReference>
<protein>
    <recommendedName>
        <fullName evidence="1">Large ribosomal subunit protein mL59 domain-containing protein</fullName>
    </recommendedName>
</protein>
<dbReference type="Pfam" id="PF18126">
    <property type="entry name" value="Mitoc_mL59"/>
    <property type="match status" value="1"/>
</dbReference>
<dbReference type="GO" id="GO:0003735">
    <property type="term" value="F:structural constituent of ribosome"/>
    <property type="evidence" value="ECO:0007669"/>
    <property type="project" value="InterPro"/>
</dbReference>
<dbReference type="GO" id="GO:0005762">
    <property type="term" value="C:mitochondrial large ribosomal subunit"/>
    <property type="evidence" value="ECO:0007669"/>
    <property type="project" value="InterPro"/>
</dbReference>
<feature type="domain" description="Large ribosomal subunit protein mL59" evidence="1">
    <location>
        <begin position="14"/>
        <end position="143"/>
    </location>
</feature>
<evidence type="ECO:0000313" key="3">
    <source>
        <dbReference type="Proteomes" id="UP001172155"/>
    </source>
</evidence>
<sequence>MSAAHIKLALSLPPRLRTFFARYPPHEILPPALTAYQKETPNPFKTTRHPVTGRYHDPKYSLRRQADLAKLAREHGVEELLPPSTKKSETRLERRVKLGLRVKGTGVGQKVKGHKHERHMIAKMEKRRKAMVEMPDLIREWKKVGKRNWTKWPKSSSTR</sequence>
<gene>
    <name evidence="2" type="ORF">B0T18DRAFT_139039</name>
</gene>
<accession>A0AA40K4S0</accession>
<dbReference type="InterPro" id="IPR040922">
    <property type="entry name" value="Ribosomal_mL59_dom"/>
</dbReference>
<organism evidence="2 3">
    <name type="scientific">Schizothecium vesticola</name>
    <dbReference type="NCBI Taxonomy" id="314040"/>
    <lineage>
        <taxon>Eukaryota</taxon>
        <taxon>Fungi</taxon>
        <taxon>Dikarya</taxon>
        <taxon>Ascomycota</taxon>
        <taxon>Pezizomycotina</taxon>
        <taxon>Sordariomycetes</taxon>
        <taxon>Sordariomycetidae</taxon>
        <taxon>Sordariales</taxon>
        <taxon>Schizotheciaceae</taxon>
        <taxon>Schizothecium</taxon>
    </lineage>
</organism>
<dbReference type="PANTHER" id="PTHR28041">
    <property type="entry name" value="54S RIBOSOMAL PROTEIN L25, MITOCHONDRIAL"/>
    <property type="match status" value="1"/>
</dbReference>
<keyword evidence="3" id="KW-1185">Reference proteome</keyword>
<dbReference type="PANTHER" id="PTHR28041:SF1">
    <property type="entry name" value="LARGE RIBOSOMAL SUBUNIT PROTEIN ML59"/>
    <property type="match status" value="1"/>
</dbReference>